<reference evidence="16 17" key="1">
    <citation type="submission" date="2016-03" db="EMBL/GenBank/DDBJ databases">
        <authorList>
            <person name="Zhang H."/>
            <person name="Liu R."/>
            <person name="Wang M."/>
            <person name="Wang H."/>
            <person name="Wang L."/>
            <person name="Song L."/>
        </authorList>
    </citation>
    <scope>NUCLEOTIDE SEQUENCE [LARGE SCALE GENOMIC DNA]</scope>
    <source>
        <strain evidence="16 17">DSM 16098</strain>
    </source>
</reference>
<evidence type="ECO:0000256" key="6">
    <source>
        <dbReference type="ARBA" id="ARBA00023002"/>
    </source>
</evidence>
<comment type="catalytic activity">
    <reaction evidence="12 13">
        <text>(S)-2,3,4,5-tetrahydrodipicolinate + NAD(+) + H2O = (2S,4S)-4-hydroxy-2,3,4,5-tetrahydrodipicolinate + NADH + H(+)</text>
        <dbReference type="Rhea" id="RHEA:35323"/>
        <dbReference type="ChEBI" id="CHEBI:15377"/>
        <dbReference type="ChEBI" id="CHEBI:15378"/>
        <dbReference type="ChEBI" id="CHEBI:16845"/>
        <dbReference type="ChEBI" id="CHEBI:57540"/>
        <dbReference type="ChEBI" id="CHEBI:57945"/>
        <dbReference type="ChEBI" id="CHEBI:67139"/>
        <dbReference type="EC" id="1.17.1.8"/>
    </reaction>
</comment>
<dbReference type="EMBL" id="LVCM01000009">
    <property type="protein sequence ID" value="KYL34562.1"/>
    <property type="molecule type" value="Genomic_DNA"/>
</dbReference>
<feature type="binding site" evidence="13">
    <location>
        <begin position="165"/>
        <end position="166"/>
    </location>
    <ligand>
        <name>(S)-2,3,4,5-tetrahydrodipicolinate</name>
        <dbReference type="ChEBI" id="CHEBI:16845"/>
    </ligand>
</feature>
<dbReference type="NCBIfam" id="TIGR00036">
    <property type="entry name" value="dapB"/>
    <property type="match status" value="1"/>
</dbReference>
<dbReference type="InterPro" id="IPR023940">
    <property type="entry name" value="DHDPR_bac"/>
</dbReference>
<comment type="caution">
    <text evidence="16">The sequence shown here is derived from an EMBL/GenBank/DDBJ whole genome shotgun (WGS) entry which is preliminary data.</text>
</comment>
<organism evidence="16 17">
    <name type="scientific">Pseudoalteromonas agarivorans</name>
    <dbReference type="NCBI Taxonomy" id="176102"/>
    <lineage>
        <taxon>Bacteria</taxon>
        <taxon>Pseudomonadati</taxon>
        <taxon>Pseudomonadota</taxon>
        <taxon>Gammaproteobacteria</taxon>
        <taxon>Alteromonadales</taxon>
        <taxon>Pseudoalteromonadaceae</taxon>
        <taxon>Pseudoalteromonas</taxon>
    </lineage>
</organism>
<accession>A0ABR5VV78</accession>
<evidence type="ECO:0000256" key="13">
    <source>
        <dbReference type="HAMAP-Rule" id="MF_00102"/>
    </source>
</evidence>
<comment type="pathway">
    <text evidence="9 13">Amino-acid biosynthesis; L-lysine biosynthesis via DAP pathway; (S)-tetrahydrodipicolinate from L-aspartate: step 4/4.</text>
</comment>
<dbReference type="PROSITE" id="PS01298">
    <property type="entry name" value="DAPB"/>
    <property type="match status" value="1"/>
</dbReference>
<feature type="domain" description="Dihydrodipicolinate reductase N-terminal" evidence="14">
    <location>
        <begin position="3"/>
        <end position="125"/>
    </location>
</feature>
<comment type="subunit">
    <text evidence="13">Homotetramer.</text>
</comment>
<comment type="similarity">
    <text evidence="1 13">Belongs to the DapB family.</text>
</comment>
<keyword evidence="8 13" id="KW-0457">Lysine biosynthesis</keyword>
<dbReference type="InterPro" id="IPR022663">
    <property type="entry name" value="DapB_C"/>
</dbReference>
<comment type="catalytic activity">
    <reaction evidence="11 13">
        <text>(S)-2,3,4,5-tetrahydrodipicolinate + NADP(+) + H2O = (2S,4S)-4-hydroxy-2,3,4,5-tetrahydrodipicolinate + NADPH + H(+)</text>
        <dbReference type="Rhea" id="RHEA:35331"/>
        <dbReference type="ChEBI" id="CHEBI:15377"/>
        <dbReference type="ChEBI" id="CHEBI:15378"/>
        <dbReference type="ChEBI" id="CHEBI:16845"/>
        <dbReference type="ChEBI" id="CHEBI:57783"/>
        <dbReference type="ChEBI" id="CHEBI:58349"/>
        <dbReference type="ChEBI" id="CHEBI:67139"/>
        <dbReference type="EC" id="1.17.1.8"/>
    </reaction>
</comment>
<gene>
    <name evidence="13" type="primary">dapB</name>
    <name evidence="16" type="ORF">A2I98_09945</name>
</gene>
<comment type="caution">
    <text evidence="13">Was originally thought to be a dihydrodipicolinate reductase (DHDPR), catalyzing the conversion of dihydrodipicolinate to tetrahydrodipicolinate. However, it was shown in E.coli that the substrate of the enzymatic reaction is not dihydrodipicolinate (DHDP) but in fact (2S,4S)-4-hydroxy-2,3,4,5-tetrahydrodipicolinic acid (HTPA), the product released by the DapA-catalyzed reaction.</text>
</comment>
<dbReference type="InterPro" id="IPR036291">
    <property type="entry name" value="NAD(P)-bd_dom_sf"/>
</dbReference>
<feature type="binding site" evidence="13">
    <location>
        <begin position="8"/>
        <end position="13"/>
    </location>
    <ligand>
        <name>NAD(+)</name>
        <dbReference type="ChEBI" id="CHEBI:57540"/>
    </ligand>
</feature>
<feature type="binding site" evidence="13">
    <location>
        <begin position="98"/>
        <end position="100"/>
    </location>
    <ligand>
        <name>NAD(+)</name>
        <dbReference type="ChEBI" id="CHEBI:57540"/>
    </ligand>
</feature>
<keyword evidence="3 13" id="KW-0028">Amino-acid biosynthesis</keyword>
<evidence type="ECO:0000256" key="3">
    <source>
        <dbReference type="ARBA" id="ARBA00022605"/>
    </source>
</evidence>
<evidence type="ECO:0000259" key="14">
    <source>
        <dbReference type="Pfam" id="PF01113"/>
    </source>
</evidence>
<evidence type="ECO:0000259" key="15">
    <source>
        <dbReference type="Pfam" id="PF05173"/>
    </source>
</evidence>
<dbReference type="EC" id="1.17.1.8" evidence="10 13"/>
<dbReference type="PIRSF" id="PIRSF000161">
    <property type="entry name" value="DHPR"/>
    <property type="match status" value="1"/>
</dbReference>
<evidence type="ECO:0000256" key="4">
    <source>
        <dbReference type="ARBA" id="ARBA00022857"/>
    </source>
</evidence>
<evidence type="ECO:0000256" key="2">
    <source>
        <dbReference type="ARBA" id="ARBA00022490"/>
    </source>
</evidence>
<sequence>MNRIGVFGANGRMGLALLEAATIKEQTQLGGAYVRSSSSLLGINVNQVNSAADKAISFSDESKVADVDVDVLIDFTLPAGMRNHLKTALDKKLPMVIGTTGLTSKDMALLENAAKHIPIVFARNYSVGVNVLLNLVQTAATKFGDDLDIEVFEAHHRHKIDAPSGTALAIGESIAQAKGWDHDEVAVYDRSQVETAKSQNEIGYSVLRGGDIVGEHTAYFATMGERLELTHKASSRMTFALGAIRAAQWLQNKPAGLYDMQDVLDLK</sequence>
<comment type="function">
    <text evidence="13">Catalyzes the conversion of 4-hydroxy-tetrahydrodipicolinate (HTPA) to tetrahydrodipicolinate.</text>
</comment>
<feature type="binding site" evidence="13">
    <location>
        <position position="54"/>
    </location>
    <ligand>
        <name>NADP(+)</name>
        <dbReference type="ChEBI" id="CHEBI:58349"/>
    </ligand>
</feature>
<evidence type="ECO:0000256" key="10">
    <source>
        <dbReference type="ARBA" id="ARBA00038983"/>
    </source>
</evidence>
<dbReference type="PANTHER" id="PTHR20836:SF0">
    <property type="entry name" value="4-HYDROXY-TETRAHYDRODIPICOLINATE REDUCTASE 1, CHLOROPLASTIC-RELATED"/>
    <property type="match status" value="1"/>
</dbReference>
<evidence type="ECO:0000313" key="16">
    <source>
        <dbReference type="EMBL" id="KYL34562.1"/>
    </source>
</evidence>
<dbReference type="Pfam" id="PF05173">
    <property type="entry name" value="DapB_C"/>
    <property type="match status" value="1"/>
</dbReference>
<comment type="subcellular location">
    <subcellularLocation>
        <location evidence="13">Cytoplasm</location>
    </subcellularLocation>
</comment>
<feature type="binding site" evidence="13">
    <location>
        <begin position="122"/>
        <end position="125"/>
    </location>
    <ligand>
        <name>NAD(+)</name>
        <dbReference type="ChEBI" id="CHEBI:57540"/>
    </ligand>
</feature>
<name>A0ABR5VV78_9GAMM</name>
<feature type="active site" description="Proton donor" evidence="13">
    <location>
        <position position="159"/>
    </location>
</feature>
<dbReference type="InterPro" id="IPR000846">
    <property type="entry name" value="DapB_N"/>
</dbReference>
<keyword evidence="5 13" id="KW-0220">Diaminopimelate biosynthesis</keyword>
<evidence type="ECO:0000256" key="1">
    <source>
        <dbReference type="ARBA" id="ARBA00006642"/>
    </source>
</evidence>
<dbReference type="Proteomes" id="UP000075621">
    <property type="component" value="Unassembled WGS sequence"/>
</dbReference>
<dbReference type="Gene3D" id="3.40.50.720">
    <property type="entry name" value="NAD(P)-binding Rossmann-like Domain"/>
    <property type="match status" value="1"/>
</dbReference>
<dbReference type="Pfam" id="PF01113">
    <property type="entry name" value="DapB_N"/>
    <property type="match status" value="1"/>
</dbReference>
<keyword evidence="2 13" id="KW-0963">Cytoplasm</keyword>
<feature type="active site" description="Proton donor/acceptor" evidence="13">
    <location>
        <position position="155"/>
    </location>
</feature>
<evidence type="ECO:0000256" key="12">
    <source>
        <dbReference type="ARBA" id="ARBA00049396"/>
    </source>
</evidence>
<keyword evidence="6 13" id="KW-0560">Oxidoreductase</keyword>
<dbReference type="SUPFAM" id="SSF55347">
    <property type="entry name" value="Glyceraldehyde-3-phosphate dehydrogenase-like, C-terminal domain"/>
    <property type="match status" value="1"/>
</dbReference>
<evidence type="ECO:0000256" key="8">
    <source>
        <dbReference type="ARBA" id="ARBA00023154"/>
    </source>
</evidence>
<dbReference type="SUPFAM" id="SSF51735">
    <property type="entry name" value="NAD(P)-binding Rossmann-fold domains"/>
    <property type="match status" value="1"/>
</dbReference>
<evidence type="ECO:0000256" key="11">
    <source>
        <dbReference type="ARBA" id="ARBA00049080"/>
    </source>
</evidence>
<evidence type="ECO:0000313" key="17">
    <source>
        <dbReference type="Proteomes" id="UP000075621"/>
    </source>
</evidence>
<keyword evidence="4 13" id="KW-0521">NADP</keyword>
<feature type="binding site" evidence="13">
    <location>
        <position position="156"/>
    </location>
    <ligand>
        <name>(S)-2,3,4,5-tetrahydrodipicolinate</name>
        <dbReference type="ChEBI" id="CHEBI:16845"/>
    </ligand>
</feature>
<dbReference type="HAMAP" id="MF_00102">
    <property type="entry name" value="DapB"/>
    <property type="match status" value="1"/>
</dbReference>
<proteinExistence type="inferred from homology"/>
<dbReference type="InterPro" id="IPR022664">
    <property type="entry name" value="DapB_N_CS"/>
</dbReference>
<dbReference type="CDD" id="cd02274">
    <property type="entry name" value="DHDPR_N"/>
    <property type="match status" value="1"/>
</dbReference>
<dbReference type="RefSeq" id="WP_064385178.1">
    <property type="nucleotide sequence ID" value="NZ_LVCM01000009.1"/>
</dbReference>
<feature type="binding site" evidence="13">
    <location>
        <position position="53"/>
    </location>
    <ligand>
        <name>NAD(+)</name>
        <dbReference type="ChEBI" id="CHEBI:57540"/>
    </ligand>
</feature>
<feature type="domain" description="Dihydrodipicolinate reductase C-terminal" evidence="15">
    <location>
        <begin position="128"/>
        <end position="264"/>
    </location>
</feature>
<dbReference type="Gene3D" id="3.30.360.10">
    <property type="entry name" value="Dihydrodipicolinate Reductase, domain 2"/>
    <property type="match status" value="1"/>
</dbReference>
<evidence type="ECO:0000256" key="7">
    <source>
        <dbReference type="ARBA" id="ARBA00023027"/>
    </source>
</evidence>
<keyword evidence="7 13" id="KW-0520">NAD</keyword>
<evidence type="ECO:0000256" key="5">
    <source>
        <dbReference type="ARBA" id="ARBA00022915"/>
    </source>
</evidence>
<evidence type="ECO:0000256" key="9">
    <source>
        <dbReference type="ARBA" id="ARBA00037922"/>
    </source>
</evidence>
<protein>
    <recommendedName>
        <fullName evidence="10 13">4-hydroxy-tetrahydrodipicolinate reductase</fullName>
        <shortName evidence="13">HTPA reductase</shortName>
        <ecNumber evidence="10 13">1.17.1.8</ecNumber>
    </recommendedName>
</protein>
<dbReference type="PANTHER" id="PTHR20836">
    <property type="entry name" value="DIHYDRODIPICOLINATE REDUCTASE"/>
    <property type="match status" value="1"/>
</dbReference>